<keyword evidence="2" id="KW-1185">Reference proteome</keyword>
<accession>A0ABP9TSL9</accession>
<dbReference type="Proteomes" id="UP001501257">
    <property type="component" value="Unassembled WGS sequence"/>
</dbReference>
<sequence>MRIAWRTVGAIIDRVWKDTAKTFDPFANLKRIGIDEISYKRGHEYLRRCRGPRLRPPHLGIAGP</sequence>
<evidence type="ECO:0000313" key="1">
    <source>
        <dbReference type="EMBL" id="GAA5228702.1"/>
    </source>
</evidence>
<dbReference type="EMBL" id="BAABLK010000087">
    <property type="protein sequence ID" value="GAA5228702.1"/>
    <property type="molecule type" value="Genomic_DNA"/>
</dbReference>
<comment type="caution">
    <text evidence="1">The sequence shown here is derived from an EMBL/GenBank/DDBJ whole genome shotgun (WGS) entry which is preliminary data.</text>
</comment>
<evidence type="ECO:0000313" key="2">
    <source>
        <dbReference type="Proteomes" id="UP001501257"/>
    </source>
</evidence>
<name>A0ABP9TSL9_9MICC</name>
<gene>
    <name evidence="1" type="ORF">GCM10025778_32410</name>
</gene>
<proteinExistence type="predicted"/>
<protein>
    <recommendedName>
        <fullName evidence="3">Transposase</fullName>
    </recommendedName>
</protein>
<reference evidence="2" key="1">
    <citation type="journal article" date="2019" name="Int. J. Syst. Evol. Microbiol.">
        <title>The Global Catalogue of Microorganisms (GCM) 10K type strain sequencing project: providing services to taxonomists for standard genome sequencing and annotation.</title>
        <authorList>
            <consortium name="The Broad Institute Genomics Platform"/>
            <consortium name="The Broad Institute Genome Sequencing Center for Infectious Disease"/>
            <person name="Wu L."/>
            <person name="Ma J."/>
        </authorList>
    </citation>
    <scope>NUCLEOTIDE SEQUENCE [LARGE SCALE GENOMIC DNA]</scope>
    <source>
        <strain evidence="2">JCM 18952</strain>
    </source>
</reference>
<evidence type="ECO:0008006" key="3">
    <source>
        <dbReference type="Google" id="ProtNLM"/>
    </source>
</evidence>
<organism evidence="1 2">
    <name type="scientific">Paeniglutamicibacter antarcticus</name>
    <dbReference type="NCBI Taxonomy" id="494023"/>
    <lineage>
        <taxon>Bacteria</taxon>
        <taxon>Bacillati</taxon>
        <taxon>Actinomycetota</taxon>
        <taxon>Actinomycetes</taxon>
        <taxon>Micrococcales</taxon>
        <taxon>Micrococcaceae</taxon>
        <taxon>Paeniglutamicibacter</taxon>
    </lineage>
</organism>